<proteinExistence type="predicted"/>
<evidence type="ECO:0000256" key="1">
    <source>
        <dbReference type="ARBA" id="ARBA00022729"/>
    </source>
</evidence>
<organism evidence="2 3">
    <name type="scientific">Paludibacter propionicigenes (strain DSM 17365 / JCM 13257 / WB4)</name>
    <dbReference type="NCBI Taxonomy" id="694427"/>
    <lineage>
        <taxon>Bacteria</taxon>
        <taxon>Pseudomonadati</taxon>
        <taxon>Bacteroidota</taxon>
        <taxon>Bacteroidia</taxon>
        <taxon>Bacteroidales</taxon>
        <taxon>Paludibacteraceae</taxon>
        <taxon>Paludibacter</taxon>
    </lineage>
</organism>
<gene>
    <name evidence="2" type="ordered locus">Palpr_1356</name>
</gene>
<keyword evidence="1" id="KW-0732">Signal</keyword>
<keyword evidence="3" id="KW-1185">Reference proteome</keyword>
<dbReference type="Proteomes" id="UP000008718">
    <property type="component" value="Chromosome"/>
</dbReference>
<dbReference type="EMBL" id="CP002345">
    <property type="protein sequence ID" value="ADQ79502.1"/>
    <property type="molecule type" value="Genomic_DNA"/>
</dbReference>
<dbReference type="eggNOG" id="COG1840">
    <property type="taxonomic scope" value="Bacteria"/>
</dbReference>
<dbReference type="PANTHER" id="PTHR30006:SF2">
    <property type="entry name" value="ABC TRANSPORTER SUBSTRATE-BINDING PROTEIN"/>
    <property type="match status" value="1"/>
</dbReference>
<accession>E4T458</accession>
<dbReference type="Gene3D" id="3.40.190.10">
    <property type="entry name" value="Periplasmic binding protein-like II"/>
    <property type="match status" value="2"/>
</dbReference>
<dbReference type="OrthoDB" id="9766989at2"/>
<dbReference type="PANTHER" id="PTHR30006">
    <property type="entry name" value="THIAMINE-BINDING PERIPLASMIC PROTEIN-RELATED"/>
    <property type="match status" value="1"/>
</dbReference>
<reference evidence="2 3" key="2">
    <citation type="journal article" date="2011" name="Stand. Genomic Sci.">
        <title>Complete genome sequence of Paludibacter propionicigenes type strain (WB4).</title>
        <authorList>
            <person name="Gronow S."/>
            <person name="Munk C."/>
            <person name="Lapidus A."/>
            <person name="Nolan M."/>
            <person name="Lucas S."/>
            <person name="Hammon N."/>
            <person name="Deshpande S."/>
            <person name="Cheng J.F."/>
            <person name="Tapia R."/>
            <person name="Han C."/>
            <person name="Goodwin L."/>
            <person name="Pitluck S."/>
            <person name="Liolios K."/>
            <person name="Ivanova N."/>
            <person name="Mavromatis K."/>
            <person name="Mikhailova N."/>
            <person name="Pati A."/>
            <person name="Chen A."/>
            <person name="Palaniappan K."/>
            <person name="Land M."/>
            <person name="Hauser L."/>
            <person name="Chang Y.J."/>
            <person name="Jeffries C.D."/>
            <person name="Brambilla E."/>
            <person name="Rohde M."/>
            <person name="Goker M."/>
            <person name="Detter J.C."/>
            <person name="Woyke T."/>
            <person name="Bristow J."/>
            <person name="Eisen J.A."/>
            <person name="Markowitz V."/>
            <person name="Hugenholtz P."/>
            <person name="Kyrpides N.C."/>
            <person name="Klenk H.P."/>
        </authorList>
    </citation>
    <scope>NUCLEOTIDE SEQUENCE [LARGE SCALE GENOMIC DNA]</scope>
    <source>
        <strain evidence="3">DSM 17365 / JCM 13257 / WB4</strain>
    </source>
</reference>
<evidence type="ECO:0008006" key="4">
    <source>
        <dbReference type="Google" id="ProtNLM"/>
    </source>
</evidence>
<sequence>MKKQKKYEISSVKDEIIEAIPFGDLAQKPGNVETSLTKDLLNSNSAFPIMSNKEINLETIRYDMPQLKKHKAKIFFVSILPVSIQAAFKSLFAEQFPQYAEEGHGSVFFSGSTYLENVFYNKIETLSSANQFPEILITTDVNSIYHRTSRLLNDRNFETFNQASHSIFSGTNINYASRIFGFIGAEAMVMVVNKAKYETIQPPREWYELLNPALKNSIVFCGDIDFHCNTVFAHYVKEYGYEAVDQLSKNTLLRIHPEEMLSTINSGNKINAAVYVMPYSYAKRIQNTTDYDLIWPVDGAILLPIQVLIRKGAYDKYKEMIRFLMGEEVGKMMEEYGLVSTNPKVKNNFPGSKLNWIGWDFIRNCDMHAMKEDIRRRL</sequence>
<dbReference type="Pfam" id="PF13343">
    <property type="entry name" value="SBP_bac_6"/>
    <property type="match status" value="1"/>
</dbReference>
<evidence type="ECO:0000313" key="3">
    <source>
        <dbReference type="Proteomes" id="UP000008718"/>
    </source>
</evidence>
<reference key="1">
    <citation type="submission" date="2010-11" db="EMBL/GenBank/DDBJ databases">
        <title>The complete genome of Paludibacter propionicigenes DSM 17365.</title>
        <authorList>
            <consortium name="US DOE Joint Genome Institute (JGI-PGF)"/>
            <person name="Lucas S."/>
            <person name="Copeland A."/>
            <person name="Lapidus A."/>
            <person name="Bruce D."/>
            <person name="Goodwin L."/>
            <person name="Pitluck S."/>
            <person name="Kyrpides N."/>
            <person name="Mavromatis K."/>
            <person name="Ivanova N."/>
            <person name="Munk A.C."/>
            <person name="Brettin T."/>
            <person name="Detter J.C."/>
            <person name="Han C."/>
            <person name="Tapia R."/>
            <person name="Land M."/>
            <person name="Hauser L."/>
            <person name="Markowitz V."/>
            <person name="Cheng J.-F."/>
            <person name="Hugenholtz P."/>
            <person name="Woyke T."/>
            <person name="Wu D."/>
            <person name="Gronow S."/>
            <person name="Wellnitz S."/>
            <person name="Brambilla E."/>
            <person name="Klenk H.-P."/>
            <person name="Eisen J.A."/>
        </authorList>
    </citation>
    <scope>NUCLEOTIDE SEQUENCE</scope>
    <source>
        <strain>WB4</strain>
    </source>
</reference>
<protein>
    <recommendedName>
        <fullName evidence="4">ABC transporter substrate-binding protein</fullName>
    </recommendedName>
</protein>
<dbReference type="STRING" id="694427.Palpr_1356"/>
<dbReference type="SUPFAM" id="SSF53850">
    <property type="entry name" value="Periplasmic binding protein-like II"/>
    <property type="match status" value="1"/>
</dbReference>
<dbReference type="AlphaFoldDB" id="E4T458"/>
<evidence type="ECO:0000313" key="2">
    <source>
        <dbReference type="EMBL" id="ADQ79502.1"/>
    </source>
</evidence>
<name>E4T458_PALPW</name>
<dbReference type="HOGENOM" id="CLU_055408_0_0_10"/>
<dbReference type="KEGG" id="ppn:Palpr_1356"/>
<dbReference type="RefSeq" id="WP_013444871.1">
    <property type="nucleotide sequence ID" value="NC_014734.1"/>
</dbReference>